<sequence length="523" mass="56206">MFLKSKINLSLLFLAVVVLSCTQEEQPSVSLAEDLQEVQKIIPSKEIDRIILNSLQEKGDFIWMEQSDELLYSALIQGDSILTIGYKPVGMEDPNARIGLDDVSSASWEAASESILEMISATLTKNQSPNFRLRDQDALIHEQLPYLEVKVADFEILQNLRKMPEVRYFEPVGYQFDYSLLNNGESPAVRIQSDAGCSNHPNTGLPASDFTAVTPNAKASWNYQQMGIAQAWSQSTGAGITVGVIDTGLSPDQPLLNSGFNSGESSGRYVAKFGTFKTGFWFWKSYDGPDDRCGHGTAMSGVIAAPRNTVGNTVGVAYNSNLVSVRGTSDVIINSSDEKNGVSEALVLLGNRPDVRIISMSIGDVFSNSKVADAVRYAFNRGKLIFAAAGTSTSFTNWVGVIFPANMNETVAVTGIREGTGYQRCDTCHSGSQVEFTVVMQRSGSGNTPLSVANSGDQPSTVGGSSVATATASGIAALVWAKNPGWTRDQVLNQMRSTSDLFPNRSSQYGFGNLNAAAAVGVN</sequence>
<evidence type="ECO:0000256" key="5">
    <source>
        <dbReference type="SAM" id="SignalP"/>
    </source>
</evidence>
<dbReference type="Pfam" id="PF00082">
    <property type="entry name" value="Peptidase_S8"/>
    <property type="match status" value="1"/>
</dbReference>
<feature type="domain" description="Peptidase S8/S53" evidence="6">
    <location>
        <begin position="237"/>
        <end position="512"/>
    </location>
</feature>
<feature type="chain" id="PRO_5045277595" description="Peptidase S8/S53 domain-containing protein" evidence="5">
    <location>
        <begin position="21"/>
        <end position="523"/>
    </location>
</feature>
<feature type="signal peptide" evidence="5">
    <location>
        <begin position="1"/>
        <end position="20"/>
    </location>
</feature>
<keyword evidence="1 4" id="KW-0645">Protease</keyword>
<feature type="active site" description="Charge relay system" evidence="4">
    <location>
        <position position="246"/>
    </location>
</feature>
<dbReference type="Proteomes" id="UP001338309">
    <property type="component" value="Unassembled WGS sequence"/>
</dbReference>
<protein>
    <recommendedName>
        <fullName evidence="6">Peptidase S8/S53 domain-containing protein</fullName>
    </recommendedName>
</protein>
<organism evidence="7 8">
    <name type="scientific">Algoriphagus confluentis</name>
    <dbReference type="NCBI Taxonomy" id="1697556"/>
    <lineage>
        <taxon>Bacteria</taxon>
        <taxon>Pseudomonadati</taxon>
        <taxon>Bacteroidota</taxon>
        <taxon>Cytophagia</taxon>
        <taxon>Cytophagales</taxon>
        <taxon>Cyclobacteriaceae</taxon>
        <taxon>Algoriphagus</taxon>
    </lineage>
</organism>
<reference evidence="7 8" key="1">
    <citation type="submission" date="2023-08" db="EMBL/GenBank/DDBJ databases">
        <title>Draft genome sequence of Algoriphagus confluentis.</title>
        <authorList>
            <person name="Takatani N."/>
            <person name="Hosokawa M."/>
            <person name="Sawabe T."/>
        </authorList>
    </citation>
    <scope>NUCLEOTIDE SEQUENCE [LARGE SCALE GENOMIC DNA]</scope>
    <source>
        <strain evidence="7 8">NBRC 111222</strain>
    </source>
</reference>
<dbReference type="SUPFAM" id="SSF52743">
    <property type="entry name" value="Subtilisin-like"/>
    <property type="match status" value="1"/>
</dbReference>
<comment type="similarity">
    <text evidence="4">Belongs to the peptidase S8 family.</text>
</comment>
<evidence type="ECO:0000256" key="4">
    <source>
        <dbReference type="PROSITE-ProRule" id="PRU01240"/>
    </source>
</evidence>
<feature type="active site" description="Charge relay system" evidence="4">
    <location>
        <position position="466"/>
    </location>
</feature>
<evidence type="ECO:0000256" key="2">
    <source>
        <dbReference type="ARBA" id="ARBA00022801"/>
    </source>
</evidence>
<dbReference type="InterPro" id="IPR015500">
    <property type="entry name" value="Peptidase_S8_subtilisin-rel"/>
</dbReference>
<dbReference type="EMBL" id="BTPD01000001">
    <property type="protein sequence ID" value="GMQ27499.1"/>
    <property type="molecule type" value="Genomic_DNA"/>
</dbReference>
<feature type="active site" description="Charge relay system" evidence="4">
    <location>
        <position position="295"/>
    </location>
</feature>
<dbReference type="PROSITE" id="PS00136">
    <property type="entry name" value="SUBTILASE_ASP"/>
    <property type="match status" value="1"/>
</dbReference>
<comment type="caution">
    <text evidence="7">The sequence shown here is derived from an EMBL/GenBank/DDBJ whole genome shotgun (WGS) entry which is preliminary data.</text>
</comment>
<dbReference type="InterPro" id="IPR000209">
    <property type="entry name" value="Peptidase_S8/S53_dom"/>
</dbReference>
<evidence type="ECO:0000313" key="7">
    <source>
        <dbReference type="EMBL" id="GMQ27499.1"/>
    </source>
</evidence>
<gene>
    <name evidence="7" type="ORF">Aconfl_01410</name>
</gene>
<proteinExistence type="inferred from homology"/>
<evidence type="ECO:0000256" key="3">
    <source>
        <dbReference type="ARBA" id="ARBA00022825"/>
    </source>
</evidence>
<dbReference type="PRINTS" id="PR00723">
    <property type="entry name" value="SUBTILISIN"/>
</dbReference>
<keyword evidence="8" id="KW-1185">Reference proteome</keyword>
<accession>A0ABQ6PHX6</accession>
<evidence type="ECO:0000256" key="1">
    <source>
        <dbReference type="ARBA" id="ARBA00022670"/>
    </source>
</evidence>
<dbReference type="PANTHER" id="PTHR42884">
    <property type="entry name" value="PROPROTEIN CONVERTASE SUBTILISIN/KEXIN-RELATED"/>
    <property type="match status" value="1"/>
</dbReference>
<name>A0ABQ6PHX6_9BACT</name>
<keyword evidence="3 4" id="KW-0720">Serine protease</keyword>
<dbReference type="InterPro" id="IPR036852">
    <property type="entry name" value="Peptidase_S8/S53_dom_sf"/>
</dbReference>
<dbReference type="RefSeq" id="WP_338222316.1">
    <property type="nucleotide sequence ID" value="NZ_BTPD01000001.1"/>
</dbReference>
<dbReference type="PANTHER" id="PTHR42884:SF14">
    <property type="entry name" value="NEUROENDOCRINE CONVERTASE 1"/>
    <property type="match status" value="1"/>
</dbReference>
<dbReference type="PROSITE" id="PS51257">
    <property type="entry name" value="PROKAR_LIPOPROTEIN"/>
    <property type="match status" value="1"/>
</dbReference>
<dbReference type="CDD" id="cd00306">
    <property type="entry name" value="Peptidases_S8_S53"/>
    <property type="match status" value="1"/>
</dbReference>
<dbReference type="PROSITE" id="PS51892">
    <property type="entry name" value="SUBTILASE"/>
    <property type="match status" value="1"/>
</dbReference>
<keyword evidence="5" id="KW-0732">Signal</keyword>
<dbReference type="Gene3D" id="3.40.50.200">
    <property type="entry name" value="Peptidase S8/S53 domain"/>
    <property type="match status" value="1"/>
</dbReference>
<dbReference type="InterPro" id="IPR023827">
    <property type="entry name" value="Peptidase_S8_Asp-AS"/>
</dbReference>
<evidence type="ECO:0000259" key="6">
    <source>
        <dbReference type="Pfam" id="PF00082"/>
    </source>
</evidence>
<keyword evidence="2 4" id="KW-0378">Hydrolase</keyword>
<evidence type="ECO:0000313" key="8">
    <source>
        <dbReference type="Proteomes" id="UP001338309"/>
    </source>
</evidence>